<gene>
    <name evidence="5" type="ORF">M6D93_04790</name>
</gene>
<dbReference type="Proteomes" id="UP001056336">
    <property type="component" value="Chromosome"/>
</dbReference>
<dbReference type="PANTHER" id="PTHR33164">
    <property type="entry name" value="TRANSCRIPTIONAL REGULATOR, MARR FAMILY"/>
    <property type="match status" value="1"/>
</dbReference>
<proteinExistence type="predicted"/>
<dbReference type="SUPFAM" id="SSF46785">
    <property type="entry name" value="Winged helix' DNA-binding domain"/>
    <property type="match status" value="1"/>
</dbReference>
<evidence type="ECO:0000313" key="6">
    <source>
        <dbReference type="Proteomes" id="UP001056336"/>
    </source>
</evidence>
<name>A0ABY4R0P1_9ACTN</name>
<evidence type="ECO:0000256" key="2">
    <source>
        <dbReference type="ARBA" id="ARBA00023125"/>
    </source>
</evidence>
<keyword evidence="1" id="KW-0805">Transcription regulation</keyword>
<evidence type="ECO:0000256" key="1">
    <source>
        <dbReference type="ARBA" id="ARBA00023015"/>
    </source>
</evidence>
<organism evidence="5 6">
    <name type="scientific">Jatrophihabitans telluris</name>
    <dbReference type="NCBI Taxonomy" id="2038343"/>
    <lineage>
        <taxon>Bacteria</taxon>
        <taxon>Bacillati</taxon>
        <taxon>Actinomycetota</taxon>
        <taxon>Actinomycetes</taxon>
        <taxon>Jatrophihabitantales</taxon>
        <taxon>Jatrophihabitantaceae</taxon>
        <taxon>Jatrophihabitans</taxon>
    </lineage>
</organism>
<dbReference type="SMART" id="SM00347">
    <property type="entry name" value="HTH_MARR"/>
    <property type="match status" value="1"/>
</dbReference>
<reference evidence="5" key="2">
    <citation type="submission" date="2022-05" db="EMBL/GenBank/DDBJ databases">
        <authorList>
            <person name="Kim J.-S."/>
            <person name="Lee K."/>
            <person name="Suh M."/>
            <person name="Eom M."/>
            <person name="Kim J.-S."/>
            <person name="Kim D.-S."/>
            <person name="Ko S.-H."/>
            <person name="Shin Y."/>
            <person name="Lee J.-S."/>
        </authorList>
    </citation>
    <scope>NUCLEOTIDE SEQUENCE</scope>
    <source>
        <strain evidence="5">N237</strain>
    </source>
</reference>
<keyword evidence="2" id="KW-0238">DNA-binding</keyword>
<dbReference type="RefSeq" id="WP_249773220.1">
    <property type="nucleotide sequence ID" value="NZ_CP097332.1"/>
</dbReference>
<dbReference type="InterPro" id="IPR036388">
    <property type="entry name" value="WH-like_DNA-bd_sf"/>
</dbReference>
<accession>A0ABY4R0P1</accession>
<dbReference type="PROSITE" id="PS50995">
    <property type="entry name" value="HTH_MARR_2"/>
    <property type="match status" value="1"/>
</dbReference>
<reference evidence="5" key="1">
    <citation type="journal article" date="2018" name="Int. J. Syst. Evol. Microbiol.">
        <title>Jatrophihabitans telluris sp. nov., isolated from sediment soil of lava forest wetlands and the emended description of the genus Jatrophihabitans.</title>
        <authorList>
            <person name="Lee K.C."/>
            <person name="Suh M.K."/>
            <person name="Eom M.K."/>
            <person name="Kim K.K."/>
            <person name="Kim J.S."/>
            <person name="Kim D.S."/>
            <person name="Ko S.H."/>
            <person name="Shin Y.K."/>
            <person name="Lee J.S."/>
        </authorList>
    </citation>
    <scope>NUCLEOTIDE SEQUENCE</scope>
    <source>
        <strain evidence="5">N237</strain>
    </source>
</reference>
<feature type="domain" description="HTH marR-type" evidence="4">
    <location>
        <begin position="18"/>
        <end position="165"/>
    </location>
</feature>
<dbReference type="InterPro" id="IPR036390">
    <property type="entry name" value="WH_DNA-bd_sf"/>
</dbReference>
<keyword evidence="6" id="KW-1185">Reference proteome</keyword>
<keyword evidence="3" id="KW-0804">Transcription</keyword>
<evidence type="ECO:0000313" key="5">
    <source>
        <dbReference type="EMBL" id="UQX89324.1"/>
    </source>
</evidence>
<dbReference type="InterPro" id="IPR039422">
    <property type="entry name" value="MarR/SlyA-like"/>
</dbReference>
<protein>
    <submittedName>
        <fullName evidence="5">MarR family transcriptional regulator</fullName>
    </submittedName>
</protein>
<evidence type="ECO:0000259" key="4">
    <source>
        <dbReference type="PROSITE" id="PS50995"/>
    </source>
</evidence>
<dbReference type="Pfam" id="PF01047">
    <property type="entry name" value="MarR"/>
    <property type="match status" value="1"/>
</dbReference>
<dbReference type="PANTHER" id="PTHR33164:SF64">
    <property type="entry name" value="TRANSCRIPTIONAL REGULATOR SLYA"/>
    <property type="match status" value="1"/>
</dbReference>
<dbReference type="Gene3D" id="1.10.10.10">
    <property type="entry name" value="Winged helix-like DNA-binding domain superfamily/Winged helix DNA-binding domain"/>
    <property type="match status" value="1"/>
</dbReference>
<dbReference type="InterPro" id="IPR000835">
    <property type="entry name" value="HTH_MarR-typ"/>
</dbReference>
<dbReference type="EMBL" id="CP097332">
    <property type="protein sequence ID" value="UQX89324.1"/>
    <property type="molecule type" value="Genomic_DNA"/>
</dbReference>
<evidence type="ECO:0000256" key="3">
    <source>
        <dbReference type="ARBA" id="ARBA00023163"/>
    </source>
</evidence>
<sequence>MARRPRPAGLDTEHASAEQSTGLLLWQVTNRWQAEQRAALKPFDLTHVQFVLLASLTYLEARAGGSPNRPVSQRRLADHAATDPMMTSQVLRALEVRGLVERAEHPDDKRARAVRATTAGASLANRAVREVEACDRRFFAPLGPAVTGFTGALRTLRQGAPDAGKT</sequence>